<evidence type="ECO:0000313" key="3">
    <source>
        <dbReference type="Proteomes" id="UP000228934"/>
    </source>
</evidence>
<dbReference type="Pfam" id="PF04194">
    <property type="entry name" value="PDCD2_C"/>
    <property type="match status" value="1"/>
</dbReference>
<sequence>MFLLFCSCDVKGVGEKYEKSDLESRDLMFYKFLKKIAPCQQQILRYSWNGQPLCISPLDATPQPQPCPRCGGRRIFEFQLMPALVTMLQGAKTDLLLEFGTVLIFTCERSCWEASDRTPVQEFCIVQEDPDQKYFN</sequence>
<dbReference type="EMBL" id="KV928141">
    <property type="protein sequence ID" value="PIO33479.1"/>
    <property type="molecule type" value="Genomic_DNA"/>
</dbReference>
<dbReference type="AlphaFoldDB" id="A0A2G9RZZ0"/>
<evidence type="ECO:0000313" key="2">
    <source>
        <dbReference type="EMBL" id="PIO33479.1"/>
    </source>
</evidence>
<proteinExistence type="predicted"/>
<dbReference type="InterPro" id="IPR007320">
    <property type="entry name" value="PDCD2_C"/>
</dbReference>
<keyword evidence="3" id="KW-1185">Reference proteome</keyword>
<name>A0A2G9RZZ0_AQUCT</name>
<reference evidence="3" key="1">
    <citation type="journal article" date="2017" name="Nat. Commun.">
        <title>The North American bullfrog draft genome provides insight into hormonal regulation of long noncoding RNA.</title>
        <authorList>
            <person name="Hammond S.A."/>
            <person name="Warren R.L."/>
            <person name="Vandervalk B.P."/>
            <person name="Kucuk E."/>
            <person name="Khan H."/>
            <person name="Gibb E.A."/>
            <person name="Pandoh P."/>
            <person name="Kirk H."/>
            <person name="Zhao Y."/>
            <person name="Jones M."/>
            <person name="Mungall A.J."/>
            <person name="Coope R."/>
            <person name="Pleasance S."/>
            <person name="Moore R.A."/>
            <person name="Holt R.A."/>
            <person name="Round J.M."/>
            <person name="Ohora S."/>
            <person name="Walle B.V."/>
            <person name="Veldhoen N."/>
            <person name="Helbing C.C."/>
            <person name="Birol I."/>
        </authorList>
    </citation>
    <scope>NUCLEOTIDE SEQUENCE [LARGE SCALE GENOMIC DNA]</scope>
</reference>
<dbReference type="InterPro" id="IPR052815">
    <property type="entry name" value="PDCD2-like_regulator"/>
</dbReference>
<dbReference type="PANTHER" id="PTHR46421">
    <property type="entry name" value="PROGRAMMED CELL DEATH PROTEIN 2-LIKE"/>
    <property type="match status" value="1"/>
</dbReference>
<accession>A0A2G9RZZ0</accession>
<organism evidence="2 3">
    <name type="scientific">Aquarana catesbeiana</name>
    <name type="common">American bullfrog</name>
    <name type="synonym">Rana catesbeiana</name>
    <dbReference type="NCBI Taxonomy" id="8400"/>
    <lineage>
        <taxon>Eukaryota</taxon>
        <taxon>Metazoa</taxon>
        <taxon>Chordata</taxon>
        <taxon>Craniata</taxon>
        <taxon>Vertebrata</taxon>
        <taxon>Euteleostomi</taxon>
        <taxon>Amphibia</taxon>
        <taxon>Batrachia</taxon>
        <taxon>Anura</taxon>
        <taxon>Neobatrachia</taxon>
        <taxon>Ranoidea</taxon>
        <taxon>Ranidae</taxon>
        <taxon>Aquarana</taxon>
    </lineage>
</organism>
<gene>
    <name evidence="2" type="ORF">AB205_0221560</name>
</gene>
<dbReference type="PANTHER" id="PTHR46421:SF1">
    <property type="entry name" value="PROGRAMMED CELL DEATH PROTEIN 2-LIKE"/>
    <property type="match status" value="1"/>
</dbReference>
<dbReference type="OrthoDB" id="366284at2759"/>
<feature type="domain" description="Programmed cell death protein 2 C-terminal" evidence="1">
    <location>
        <begin position="26"/>
        <end position="128"/>
    </location>
</feature>
<dbReference type="GO" id="GO:0006915">
    <property type="term" value="P:apoptotic process"/>
    <property type="evidence" value="ECO:0007669"/>
    <property type="project" value="TreeGrafter"/>
</dbReference>
<protein>
    <recommendedName>
        <fullName evidence="1">Programmed cell death protein 2 C-terminal domain-containing protein</fullName>
    </recommendedName>
</protein>
<evidence type="ECO:0000259" key="1">
    <source>
        <dbReference type="Pfam" id="PF04194"/>
    </source>
</evidence>
<dbReference type="GO" id="GO:0005737">
    <property type="term" value="C:cytoplasm"/>
    <property type="evidence" value="ECO:0007669"/>
    <property type="project" value="InterPro"/>
</dbReference>
<dbReference type="Proteomes" id="UP000228934">
    <property type="component" value="Unassembled WGS sequence"/>
</dbReference>